<accession>A0A9W4DYH2</accession>
<feature type="compositionally biased region" description="Polar residues" evidence="1">
    <location>
        <begin position="139"/>
        <end position="148"/>
    </location>
</feature>
<name>A0A9W4DYH2_9ACTN</name>
<evidence type="ECO:0000256" key="1">
    <source>
        <dbReference type="SAM" id="MobiDB-lite"/>
    </source>
</evidence>
<sequence>MLRPVQYSPPYLLRTGAAEPEAALVTAEEQADRRSAGGAQDADLAALPGVPRPEVVQRHRQPVDLDLLRRQREGRAADAVPLLLEVLQRTSALRVLGALVAGLAARGAEEDGAGVCADRFHGGSVTRRRSPAAKMAASDRNQPFLVTT</sequence>
<organism evidence="2 3">
    <name type="scientific">Actinacidiphila cocklensis</name>
    <dbReference type="NCBI Taxonomy" id="887465"/>
    <lineage>
        <taxon>Bacteria</taxon>
        <taxon>Bacillati</taxon>
        <taxon>Actinomycetota</taxon>
        <taxon>Actinomycetes</taxon>
        <taxon>Kitasatosporales</taxon>
        <taxon>Streptomycetaceae</taxon>
        <taxon>Actinacidiphila</taxon>
    </lineage>
</organism>
<feature type="region of interest" description="Disordered" evidence="1">
    <location>
        <begin position="127"/>
        <end position="148"/>
    </location>
</feature>
<dbReference type="EMBL" id="CAJSLV010000099">
    <property type="protein sequence ID" value="CAG6398199.1"/>
    <property type="molecule type" value="Genomic_DNA"/>
</dbReference>
<proteinExistence type="predicted"/>
<keyword evidence="3" id="KW-1185">Reference proteome</keyword>
<evidence type="ECO:0000313" key="2">
    <source>
        <dbReference type="EMBL" id="CAG6398199.1"/>
    </source>
</evidence>
<protein>
    <submittedName>
        <fullName evidence="2">Uncharacterized protein</fullName>
    </submittedName>
</protein>
<evidence type="ECO:0000313" key="3">
    <source>
        <dbReference type="Proteomes" id="UP001152519"/>
    </source>
</evidence>
<dbReference type="Proteomes" id="UP001152519">
    <property type="component" value="Unassembled WGS sequence"/>
</dbReference>
<comment type="caution">
    <text evidence="2">The sequence shown here is derived from an EMBL/GenBank/DDBJ whole genome shotgun (WGS) entry which is preliminary data.</text>
</comment>
<dbReference type="AlphaFoldDB" id="A0A9W4DYH2"/>
<feature type="compositionally biased region" description="Low complexity" evidence="1">
    <location>
        <begin position="36"/>
        <end position="47"/>
    </location>
</feature>
<gene>
    <name evidence="2" type="ORF">SCOCK_660017</name>
</gene>
<feature type="region of interest" description="Disordered" evidence="1">
    <location>
        <begin position="23"/>
        <end position="53"/>
    </location>
</feature>
<reference evidence="2" key="1">
    <citation type="submission" date="2021-05" db="EMBL/GenBank/DDBJ databases">
        <authorList>
            <person name="Arsene-Ploetze F."/>
        </authorList>
    </citation>
    <scope>NUCLEOTIDE SEQUENCE</scope>
    <source>
        <strain evidence="2">DSM 42138</strain>
    </source>
</reference>